<gene>
    <name evidence="1" type="ORF">H206_02995</name>
</gene>
<comment type="caution">
    <text evidence="1">The sequence shown here is derived from an EMBL/GenBank/DDBJ whole genome shotgun (WGS) entry which is preliminary data.</text>
</comment>
<evidence type="ECO:0000313" key="2">
    <source>
        <dbReference type="Proteomes" id="UP000287853"/>
    </source>
</evidence>
<proteinExistence type="predicted"/>
<keyword evidence="2" id="KW-1185">Reference proteome</keyword>
<organism evidence="1 2">
    <name type="scientific">Candidatus Electrothrix aarhusensis</name>
    <dbReference type="NCBI Taxonomy" id="1859131"/>
    <lineage>
        <taxon>Bacteria</taxon>
        <taxon>Pseudomonadati</taxon>
        <taxon>Thermodesulfobacteriota</taxon>
        <taxon>Desulfobulbia</taxon>
        <taxon>Desulfobulbales</taxon>
        <taxon>Desulfobulbaceae</taxon>
        <taxon>Candidatus Electrothrix</taxon>
    </lineage>
</organism>
<reference evidence="1 2" key="1">
    <citation type="submission" date="2017-01" db="EMBL/GenBank/DDBJ databases">
        <title>The cable genome- insights into the physiology and evolution of filamentous bacteria capable of sulfide oxidation via long distance electron transfer.</title>
        <authorList>
            <person name="Schreiber L."/>
            <person name="Bjerg J.T."/>
            <person name="Boggild A."/>
            <person name="Van De Vossenberg J."/>
            <person name="Meysman F."/>
            <person name="Nielsen L.P."/>
            <person name="Schramm A."/>
            <person name="Kjeldsen K.U."/>
        </authorList>
    </citation>
    <scope>NUCLEOTIDE SEQUENCE [LARGE SCALE GENOMIC DNA]</scope>
    <source>
        <strain evidence="1">MCF</strain>
    </source>
</reference>
<dbReference type="Proteomes" id="UP000287853">
    <property type="component" value="Unassembled WGS sequence"/>
</dbReference>
<sequence length="383" mass="43288">MSVERAYIFPNILPENGLIFPLAQLFDQLVFLRPVEDDLPEIDTPFSPEIADQPGKGGCVNYSCPAPLVGDRERFLILLRDIRSRPEDYAGHLGNLSAGLGNMVRPNEQEQSIMDTLLHQTGIRAGSKDNTLEPRKGQEKNASSALLWQARLLLKLGESLDRNQADIRRNLDRMTRQQGELFRELRKGQEGEHTEFTELVSPLFSTDNEISLKQQRLRLKAWSRLFALSPDRFETTAFISQSPDTVEALLEYYRQKYTGAAKLLLSLPLPAFFNEEHDALLKRDRFQQEAAKLELIPAIRALPITHTSADSVFSEKAETAWTDLLERHYPAAEHGRCILTLYFLSGITPQRLFLETFADHDDISAREAVEATGTGTVLGILTR</sequence>
<dbReference type="EMBL" id="MTKO01000129">
    <property type="protein sequence ID" value="RWX43176.1"/>
    <property type="molecule type" value="Genomic_DNA"/>
</dbReference>
<accession>A0A3S3U6E5</accession>
<evidence type="ECO:0000313" key="1">
    <source>
        <dbReference type="EMBL" id="RWX43176.1"/>
    </source>
</evidence>
<name>A0A3S3U6E5_9BACT</name>
<dbReference type="AlphaFoldDB" id="A0A3S3U6E5"/>
<protein>
    <submittedName>
        <fullName evidence="1">Uncharacterized protein</fullName>
    </submittedName>
</protein>